<sequence length="305" mass="33149">MVGSVVKSGVVELPATSSDSNEEEGEGKGKGKEKAKEKEKKKGDEKNPQNPTNDPWNNVFPPLPRPLSSRVPGSSSWFPVPDAYEYDLLPRGWRTDFNDDTGNLAYGEVTTEEAEMMLAADAEAERQAGARRRAVPVVSLTEAERARIGAQIEDGDIAERVARGFYHRAPARGPRDYGFGWGRRRVYAVDSEDEDDSEDDYGLGDGGFGVEEEDEGEEEFTDSEEEEEYLRDLDLVFGGARAAAARRYRRRGGPAVRVGGANANAGGGTNANPGPNATLNDNMNAIANANLRARLPTKPEERSPG</sequence>
<keyword evidence="3" id="KW-1185">Reference proteome</keyword>
<proteinExistence type="predicted"/>
<reference evidence="2 3" key="1">
    <citation type="journal article" date="2019" name="Nat. Ecol. Evol.">
        <title>Megaphylogeny resolves global patterns of mushroom evolution.</title>
        <authorList>
            <person name="Varga T."/>
            <person name="Krizsan K."/>
            <person name="Foldi C."/>
            <person name="Dima B."/>
            <person name="Sanchez-Garcia M."/>
            <person name="Sanchez-Ramirez S."/>
            <person name="Szollosi G.J."/>
            <person name="Szarkandi J.G."/>
            <person name="Papp V."/>
            <person name="Albert L."/>
            <person name="Andreopoulos W."/>
            <person name="Angelini C."/>
            <person name="Antonin V."/>
            <person name="Barry K.W."/>
            <person name="Bougher N.L."/>
            <person name="Buchanan P."/>
            <person name="Buyck B."/>
            <person name="Bense V."/>
            <person name="Catcheside P."/>
            <person name="Chovatia M."/>
            <person name="Cooper J."/>
            <person name="Damon W."/>
            <person name="Desjardin D."/>
            <person name="Finy P."/>
            <person name="Geml J."/>
            <person name="Haridas S."/>
            <person name="Hughes K."/>
            <person name="Justo A."/>
            <person name="Karasinski D."/>
            <person name="Kautmanova I."/>
            <person name="Kiss B."/>
            <person name="Kocsube S."/>
            <person name="Kotiranta H."/>
            <person name="LaButti K.M."/>
            <person name="Lechner B.E."/>
            <person name="Liimatainen K."/>
            <person name="Lipzen A."/>
            <person name="Lukacs Z."/>
            <person name="Mihaltcheva S."/>
            <person name="Morgado L.N."/>
            <person name="Niskanen T."/>
            <person name="Noordeloos M.E."/>
            <person name="Ohm R.A."/>
            <person name="Ortiz-Santana B."/>
            <person name="Ovrebo C."/>
            <person name="Racz N."/>
            <person name="Riley R."/>
            <person name="Savchenko A."/>
            <person name="Shiryaev A."/>
            <person name="Soop K."/>
            <person name="Spirin V."/>
            <person name="Szebenyi C."/>
            <person name="Tomsovsky M."/>
            <person name="Tulloss R.E."/>
            <person name="Uehling J."/>
            <person name="Grigoriev I.V."/>
            <person name="Vagvolgyi C."/>
            <person name="Papp T."/>
            <person name="Martin F.M."/>
            <person name="Miettinen O."/>
            <person name="Hibbett D.S."/>
            <person name="Nagy L.G."/>
        </authorList>
    </citation>
    <scope>NUCLEOTIDE SEQUENCE [LARGE SCALE GENOMIC DNA]</scope>
    <source>
        <strain evidence="2 3">FP101781</strain>
    </source>
</reference>
<protein>
    <submittedName>
        <fullName evidence="2">Uncharacterized protein</fullName>
    </submittedName>
</protein>
<comment type="caution">
    <text evidence="2">The sequence shown here is derived from an EMBL/GenBank/DDBJ whole genome shotgun (WGS) entry which is preliminary data.</text>
</comment>
<evidence type="ECO:0000313" key="3">
    <source>
        <dbReference type="Proteomes" id="UP000298030"/>
    </source>
</evidence>
<organism evidence="2 3">
    <name type="scientific">Coprinellus micaceus</name>
    <name type="common">Glistening ink-cap mushroom</name>
    <name type="synonym">Coprinus micaceus</name>
    <dbReference type="NCBI Taxonomy" id="71717"/>
    <lineage>
        <taxon>Eukaryota</taxon>
        <taxon>Fungi</taxon>
        <taxon>Dikarya</taxon>
        <taxon>Basidiomycota</taxon>
        <taxon>Agaricomycotina</taxon>
        <taxon>Agaricomycetes</taxon>
        <taxon>Agaricomycetidae</taxon>
        <taxon>Agaricales</taxon>
        <taxon>Agaricineae</taxon>
        <taxon>Psathyrellaceae</taxon>
        <taxon>Coprinellus</taxon>
    </lineage>
</organism>
<dbReference type="EMBL" id="QPFP01000155">
    <property type="protein sequence ID" value="TEB20111.1"/>
    <property type="molecule type" value="Genomic_DNA"/>
</dbReference>
<feature type="region of interest" description="Disordered" evidence="1">
    <location>
        <begin position="248"/>
        <end position="281"/>
    </location>
</feature>
<feature type="compositionally biased region" description="Low complexity" evidence="1">
    <location>
        <begin position="253"/>
        <end position="281"/>
    </location>
</feature>
<feature type="region of interest" description="Disordered" evidence="1">
    <location>
        <begin position="190"/>
        <end position="227"/>
    </location>
</feature>
<feature type="compositionally biased region" description="Acidic residues" evidence="1">
    <location>
        <begin position="190"/>
        <end position="202"/>
    </location>
</feature>
<feature type="compositionally biased region" description="Acidic residues" evidence="1">
    <location>
        <begin position="210"/>
        <end position="227"/>
    </location>
</feature>
<name>A0A4Y7SEV1_COPMI</name>
<evidence type="ECO:0000313" key="2">
    <source>
        <dbReference type="EMBL" id="TEB20111.1"/>
    </source>
</evidence>
<dbReference type="Proteomes" id="UP000298030">
    <property type="component" value="Unassembled WGS sequence"/>
</dbReference>
<accession>A0A4Y7SEV1</accession>
<feature type="region of interest" description="Disordered" evidence="1">
    <location>
        <begin position="1"/>
        <end position="78"/>
    </location>
</feature>
<evidence type="ECO:0000256" key="1">
    <source>
        <dbReference type="SAM" id="MobiDB-lite"/>
    </source>
</evidence>
<feature type="compositionally biased region" description="Low complexity" evidence="1">
    <location>
        <begin position="66"/>
        <end position="76"/>
    </location>
</feature>
<feature type="compositionally biased region" description="Basic and acidic residues" evidence="1">
    <location>
        <begin position="26"/>
        <end position="47"/>
    </location>
</feature>
<gene>
    <name evidence="2" type="ORF">FA13DRAFT_271792</name>
</gene>
<dbReference type="AlphaFoldDB" id="A0A4Y7SEV1"/>